<gene>
    <name evidence="1" type="ORF">MA16_Dca027379</name>
</gene>
<keyword evidence="2" id="KW-1185">Reference proteome</keyword>
<accession>A0A2I0V9R0</accession>
<evidence type="ECO:0000313" key="1">
    <source>
        <dbReference type="EMBL" id="PKU60142.1"/>
    </source>
</evidence>
<proteinExistence type="predicted"/>
<evidence type="ECO:0000313" key="2">
    <source>
        <dbReference type="Proteomes" id="UP000233837"/>
    </source>
</evidence>
<organism evidence="1 2">
    <name type="scientific">Dendrobium catenatum</name>
    <dbReference type="NCBI Taxonomy" id="906689"/>
    <lineage>
        <taxon>Eukaryota</taxon>
        <taxon>Viridiplantae</taxon>
        <taxon>Streptophyta</taxon>
        <taxon>Embryophyta</taxon>
        <taxon>Tracheophyta</taxon>
        <taxon>Spermatophyta</taxon>
        <taxon>Magnoliopsida</taxon>
        <taxon>Liliopsida</taxon>
        <taxon>Asparagales</taxon>
        <taxon>Orchidaceae</taxon>
        <taxon>Epidendroideae</taxon>
        <taxon>Malaxideae</taxon>
        <taxon>Dendrobiinae</taxon>
        <taxon>Dendrobium</taxon>
    </lineage>
</organism>
<sequence length="63" mass="6885">MKGRKENITCHMLRGFISSDESSTSNFNGGKSIICRGKTTMEGLLPRKFSPSLTIADFSVLST</sequence>
<dbReference type="EMBL" id="KZ504007">
    <property type="protein sequence ID" value="PKU60142.1"/>
    <property type="molecule type" value="Genomic_DNA"/>
</dbReference>
<name>A0A2I0V9R0_9ASPA</name>
<dbReference type="Proteomes" id="UP000233837">
    <property type="component" value="Unassembled WGS sequence"/>
</dbReference>
<reference evidence="1 2" key="1">
    <citation type="journal article" date="2016" name="Sci. Rep.">
        <title>The Dendrobium catenatum Lindl. genome sequence provides insights into polysaccharide synthase, floral development and adaptive evolution.</title>
        <authorList>
            <person name="Zhang G.Q."/>
            <person name="Xu Q."/>
            <person name="Bian C."/>
            <person name="Tsai W.C."/>
            <person name="Yeh C.M."/>
            <person name="Liu K.W."/>
            <person name="Yoshida K."/>
            <person name="Zhang L.S."/>
            <person name="Chang S.B."/>
            <person name="Chen F."/>
            <person name="Shi Y."/>
            <person name="Su Y.Y."/>
            <person name="Zhang Y.Q."/>
            <person name="Chen L.J."/>
            <person name="Yin Y."/>
            <person name="Lin M."/>
            <person name="Huang H."/>
            <person name="Deng H."/>
            <person name="Wang Z.W."/>
            <person name="Zhu S.L."/>
            <person name="Zhao X."/>
            <person name="Deng C."/>
            <person name="Niu S.C."/>
            <person name="Huang J."/>
            <person name="Wang M."/>
            <person name="Liu G.H."/>
            <person name="Yang H.J."/>
            <person name="Xiao X.J."/>
            <person name="Hsiao Y.Y."/>
            <person name="Wu W.L."/>
            <person name="Chen Y.Y."/>
            <person name="Mitsuda N."/>
            <person name="Ohme-Takagi M."/>
            <person name="Luo Y.B."/>
            <person name="Van de Peer Y."/>
            <person name="Liu Z.J."/>
        </authorList>
    </citation>
    <scope>NUCLEOTIDE SEQUENCE [LARGE SCALE GENOMIC DNA]</scope>
    <source>
        <tissue evidence="1">The whole plant</tissue>
    </source>
</reference>
<dbReference type="AlphaFoldDB" id="A0A2I0V9R0"/>
<reference evidence="1 2" key="2">
    <citation type="journal article" date="2017" name="Nature">
        <title>The Apostasia genome and the evolution of orchids.</title>
        <authorList>
            <person name="Zhang G.Q."/>
            <person name="Liu K.W."/>
            <person name="Li Z."/>
            <person name="Lohaus R."/>
            <person name="Hsiao Y.Y."/>
            <person name="Niu S.C."/>
            <person name="Wang J.Y."/>
            <person name="Lin Y.C."/>
            <person name="Xu Q."/>
            <person name="Chen L.J."/>
            <person name="Yoshida K."/>
            <person name="Fujiwara S."/>
            <person name="Wang Z.W."/>
            <person name="Zhang Y.Q."/>
            <person name="Mitsuda N."/>
            <person name="Wang M."/>
            <person name="Liu G.H."/>
            <person name="Pecoraro L."/>
            <person name="Huang H.X."/>
            <person name="Xiao X.J."/>
            <person name="Lin M."/>
            <person name="Wu X.Y."/>
            <person name="Wu W.L."/>
            <person name="Chen Y.Y."/>
            <person name="Chang S.B."/>
            <person name="Sakamoto S."/>
            <person name="Ohme-Takagi M."/>
            <person name="Yagi M."/>
            <person name="Zeng S.J."/>
            <person name="Shen C.Y."/>
            <person name="Yeh C.M."/>
            <person name="Luo Y.B."/>
            <person name="Tsai W.C."/>
            <person name="Van de Peer Y."/>
            <person name="Liu Z.J."/>
        </authorList>
    </citation>
    <scope>NUCLEOTIDE SEQUENCE [LARGE SCALE GENOMIC DNA]</scope>
    <source>
        <tissue evidence="1">The whole plant</tissue>
    </source>
</reference>
<protein>
    <submittedName>
        <fullName evidence="1">Uncharacterized protein</fullName>
    </submittedName>
</protein>